<gene>
    <name evidence="7" type="ORF">ENW96_06205</name>
</gene>
<dbReference type="InterPro" id="IPR003593">
    <property type="entry name" value="AAA+_ATPase"/>
</dbReference>
<evidence type="ECO:0000313" key="7">
    <source>
        <dbReference type="EMBL" id="HGF33969.1"/>
    </source>
</evidence>
<dbReference type="SUPFAM" id="SSF48019">
    <property type="entry name" value="post-AAA+ oligomerization domain-like"/>
    <property type="match status" value="1"/>
</dbReference>
<dbReference type="Pfam" id="PF00004">
    <property type="entry name" value="AAA"/>
    <property type="match status" value="1"/>
</dbReference>
<dbReference type="Pfam" id="PF12002">
    <property type="entry name" value="MgsA_C"/>
    <property type="match status" value="1"/>
</dbReference>
<dbReference type="InterPro" id="IPR027417">
    <property type="entry name" value="P-loop_NTPase"/>
</dbReference>
<dbReference type="InterPro" id="IPR051314">
    <property type="entry name" value="AAA_ATPase_RarA/MGS1/WRNIP1"/>
</dbReference>
<comment type="function">
    <text evidence="1">DNA-dependent ATPase that plays important roles in cellular responses to stalled DNA replication processes.</text>
</comment>
<dbReference type="SMART" id="SM00382">
    <property type="entry name" value="AAA"/>
    <property type="match status" value="1"/>
</dbReference>
<dbReference type="GO" id="GO:0006261">
    <property type="term" value="P:DNA-templated DNA replication"/>
    <property type="evidence" value="ECO:0007669"/>
    <property type="project" value="TreeGrafter"/>
</dbReference>
<protein>
    <recommendedName>
        <fullName evidence="3">Replication-associated recombination protein A</fullName>
    </recommendedName>
</protein>
<dbReference type="PANTHER" id="PTHR13779:SF7">
    <property type="entry name" value="ATPASE WRNIP1"/>
    <property type="match status" value="1"/>
</dbReference>
<dbReference type="GO" id="GO:0000731">
    <property type="term" value="P:DNA synthesis involved in DNA repair"/>
    <property type="evidence" value="ECO:0007669"/>
    <property type="project" value="TreeGrafter"/>
</dbReference>
<dbReference type="CDD" id="cd00009">
    <property type="entry name" value="AAA"/>
    <property type="match status" value="1"/>
</dbReference>
<dbReference type="Gene3D" id="1.10.8.60">
    <property type="match status" value="1"/>
</dbReference>
<dbReference type="Gene3D" id="1.10.3710.10">
    <property type="entry name" value="DNA polymerase III clamp loader subunits, C-terminal domain"/>
    <property type="match status" value="1"/>
</dbReference>
<evidence type="ECO:0000259" key="6">
    <source>
        <dbReference type="SMART" id="SM00382"/>
    </source>
</evidence>
<sequence length="438" mass="48427">MKLQTPSLFAPPEPLAARMRPRTLAEFVGQSHLVGEGRILWRAIRAGRLFASMIFWGPPGCGKTTLARLLARELDCEFFALSAVVVGVAEVRKLVEEARRLRDAGRRTVVLLDEIHRFNKAQQDALLPHVEEGLITLVGATTENPYFEIIGPLLSRTRVFVFEPLSEAELTTIVKRALADKERGLGGVQVDLTGEALAYLVHLSGGDARRALNTLELAVLSTLPDPDQVVRVDLAAIKECLPRRELVYDKAGNAHYDTISAFIKSVRGSDVDAALYWLARMLKSGEDPRFIMRRLFILASEDIGLADPRALEQTAAASRALEWVGLPEAEYHLAQATMYLALAPKSNSTQAYFTAKACLEETGLTAVPEHLQDASRDAAALGHGKDYLYPHDYPGHWVDQAYLPRELAGVKFYEPGTEGAEPELVRQWQARRCPQGKP</sequence>
<dbReference type="Gene3D" id="1.20.272.10">
    <property type="match status" value="1"/>
</dbReference>
<dbReference type="CDD" id="cd18139">
    <property type="entry name" value="HLD_clamp_RarA"/>
    <property type="match status" value="1"/>
</dbReference>
<dbReference type="PANTHER" id="PTHR13779">
    <property type="entry name" value="WERNER HELICASE-INTERACTING PROTEIN 1 FAMILY MEMBER"/>
    <property type="match status" value="1"/>
</dbReference>
<evidence type="ECO:0000256" key="5">
    <source>
        <dbReference type="ARBA" id="ARBA00022840"/>
    </source>
</evidence>
<dbReference type="Gene3D" id="3.40.50.300">
    <property type="entry name" value="P-loop containing nucleotide triphosphate hydrolases"/>
    <property type="match status" value="1"/>
</dbReference>
<dbReference type="FunFam" id="3.40.50.300:FF:000345">
    <property type="entry name" value="AAA family ATPase"/>
    <property type="match status" value="1"/>
</dbReference>
<dbReference type="EMBL" id="DTMF01000157">
    <property type="protein sequence ID" value="HGF33969.1"/>
    <property type="molecule type" value="Genomic_DNA"/>
</dbReference>
<reference evidence="7" key="1">
    <citation type="journal article" date="2020" name="mSystems">
        <title>Genome- and Community-Level Interaction Insights into Carbon Utilization and Element Cycling Functions of Hydrothermarchaeota in Hydrothermal Sediment.</title>
        <authorList>
            <person name="Zhou Z."/>
            <person name="Liu Y."/>
            <person name="Xu W."/>
            <person name="Pan J."/>
            <person name="Luo Z.H."/>
            <person name="Li M."/>
        </authorList>
    </citation>
    <scope>NUCLEOTIDE SEQUENCE [LARGE SCALE GENOMIC DNA]</scope>
    <source>
        <strain evidence="7">SpSt-897</strain>
    </source>
</reference>
<dbReference type="GO" id="GO:0003677">
    <property type="term" value="F:DNA binding"/>
    <property type="evidence" value="ECO:0007669"/>
    <property type="project" value="InterPro"/>
</dbReference>
<evidence type="ECO:0000256" key="1">
    <source>
        <dbReference type="ARBA" id="ARBA00002393"/>
    </source>
</evidence>
<dbReference type="FunFam" id="1.20.272.10:FF:000001">
    <property type="entry name" value="Putative AAA family ATPase"/>
    <property type="match status" value="1"/>
</dbReference>
<dbReference type="Pfam" id="PF16193">
    <property type="entry name" value="AAA_assoc_2"/>
    <property type="match status" value="1"/>
</dbReference>
<dbReference type="GO" id="GO:0008047">
    <property type="term" value="F:enzyme activator activity"/>
    <property type="evidence" value="ECO:0007669"/>
    <property type="project" value="TreeGrafter"/>
</dbReference>
<dbReference type="AlphaFoldDB" id="A0A7C3Z0T6"/>
<accession>A0A7C3Z0T6</accession>
<dbReference type="FunFam" id="1.10.8.60:FF:000029">
    <property type="entry name" value="Replication-associated recombination protein A"/>
    <property type="match status" value="1"/>
</dbReference>
<feature type="domain" description="AAA+ ATPase" evidence="6">
    <location>
        <begin position="49"/>
        <end position="166"/>
    </location>
</feature>
<comment type="caution">
    <text evidence="7">The sequence shown here is derived from an EMBL/GenBank/DDBJ whole genome shotgun (WGS) entry which is preliminary data.</text>
</comment>
<proteinExistence type="inferred from homology"/>
<evidence type="ECO:0000256" key="2">
    <source>
        <dbReference type="ARBA" id="ARBA00008959"/>
    </source>
</evidence>
<evidence type="ECO:0000256" key="3">
    <source>
        <dbReference type="ARBA" id="ARBA00020776"/>
    </source>
</evidence>
<evidence type="ECO:0000256" key="4">
    <source>
        <dbReference type="ARBA" id="ARBA00022741"/>
    </source>
</evidence>
<keyword evidence="4" id="KW-0547">Nucleotide-binding</keyword>
<dbReference type="InterPro" id="IPR032423">
    <property type="entry name" value="AAA_assoc_2"/>
</dbReference>
<dbReference type="GO" id="GO:0017116">
    <property type="term" value="F:single-stranded DNA helicase activity"/>
    <property type="evidence" value="ECO:0007669"/>
    <property type="project" value="TreeGrafter"/>
</dbReference>
<dbReference type="InterPro" id="IPR021886">
    <property type="entry name" value="MgsA_C"/>
</dbReference>
<dbReference type="InterPro" id="IPR003959">
    <property type="entry name" value="ATPase_AAA_core"/>
</dbReference>
<comment type="similarity">
    <text evidence="2">Belongs to the AAA ATPase family. RarA/MGS1/WRNIP1 subfamily.</text>
</comment>
<dbReference type="SUPFAM" id="SSF52540">
    <property type="entry name" value="P-loop containing nucleoside triphosphate hydrolases"/>
    <property type="match status" value="1"/>
</dbReference>
<dbReference type="GO" id="GO:0005524">
    <property type="term" value="F:ATP binding"/>
    <property type="evidence" value="ECO:0007669"/>
    <property type="project" value="UniProtKB-KW"/>
</dbReference>
<dbReference type="GO" id="GO:0016887">
    <property type="term" value="F:ATP hydrolysis activity"/>
    <property type="evidence" value="ECO:0007669"/>
    <property type="project" value="InterPro"/>
</dbReference>
<organism evidence="7">
    <name type="scientific">Desulfobacca acetoxidans</name>
    <dbReference type="NCBI Taxonomy" id="60893"/>
    <lineage>
        <taxon>Bacteria</taxon>
        <taxon>Pseudomonadati</taxon>
        <taxon>Thermodesulfobacteriota</taxon>
        <taxon>Desulfobaccia</taxon>
        <taxon>Desulfobaccales</taxon>
        <taxon>Desulfobaccaceae</taxon>
        <taxon>Desulfobacca</taxon>
    </lineage>
</organism>
<name>A0A7C3Z0T6_9BACT</name>
<dbReference type="InterPro" id="IPR008921">
    <property type="entry name" value="DNA_pol3_clamp-load_cplx_C"/>
</dbReference>
<keyword evidence="5" id="KW-0067">ATP-binding</keyword>